<sequence length="151" mass="17336">MDSDSQPISPAQSSTSLLMETECFICRDVELQASDPLRKFCDCKNLLAHHVCLSTWIQRGRGSEDRLRCIVCRATYQLQKRSPWRVLCLQWEPWVVLITVFVLMGLVSYMVHCLIMLIDNPPPPRVFKLGISLIWTVGRNPVAQMSVQLFL</sequence>
<protein>
    <recommendedName>
        <fullName evidence="5">RING-CH-type domain-containing protein</fullName>
    </recommendedName>
</protein>
<dbReference type="Gene3D" id="3.30.40.10">
    <property type="entry name" value="Zinc/RING finger domain, C3HC4 (zinc finger)"/>
    <property type="match status" value="1"/>
</dbReference>
<dbReference type="PANTHER" id="PTHR20893:SF2">
    <property type="entry name" value="LD08641P"/>
    <property type="match status" value="1"/>
</dbReference>
<keyword evidence="2" id="KW-0863">Zinc-finger</keyword>
<dbReference type="SUPFAM" id="SSF57850">
    <property type="entry name" value="RING/U-box"/>
    <property type="match status" value="1"/>
</dbReference>
<accession>A0A4Z2B9M5</accession>
<dbReference type="Proteomes" id="UP000516260">
    <property type="component" value="Chromosome 6"/>
</dbReference>
<dbReference type="AlphaFoldDB" id="A0A4Z2B9M5"/>
<dbReference type="Pfam" id="PF12906">
    <property type="entry name" value="RINGv"/>
    <property type="match status" value="1"/>
</dbReference>
<keyword evidence="1" id="KW-0479">Metal-binding</keyword>
<proteinExistence type="predicted"/>
<dbReference type="PANTHER" id="PTHR20893">
    <property type="entry name" value="LD08641P"/>
    <property type="match status" value="1"/>
</dbReference>
<evidence type="ECO:0000259" key="5">
    <source>
        <dbReference type="PROSITE" id="PS51292"/>
    </source>
</evidence>
<evidence type="ECO:0000256" key="2">
    <source>
        <dbReference type="ARBA" id="ARBA00022771"/>
    </source>
</evidence>
<dbReference type="EMBL" id="SWLE01000019">
    <property type="protein sequence ID" value="TNM87710.1"/>
    <property type="molecule type" value="Genomic_DNA"/>
</dbReference>
<dbReference type="InterPro" id="IPR013083">
    <property type="entry name" value="Znf_RING/FYVE/PHD"/>
</dbReference>
<keyword evidence="7" id="KW-1185">Reference proteome</keyword>
<gene>
    <name evidence="6" type="ORF">fugu_005931</name>
</gene>
<organism evidence="6 7">
    <name type="scientific">Takifugu bimaculatus</name>
    <dbReference type="NCBI Taxonomy" id="433685"/>
    <lineage>
        <taxon>Eukaryota</taxon>
        <taxon>Metazoa</taxon>
        <taxon>Chordata</taxon>
        <taxon>Craniata</taxon>
        <taxon>Vertebrata</taxon>
        <taxon>Euteleostomi</taxon>
        <taxon>Actinopterygii</taxon>
        <taxon>Neopterygii</taxon>
        <taxon>Teleostei</taxon>
        <taxon>Neoteleostei</taxon>
        <taxon>Acanthomorphata</taxon>
        <taxon>Eupercaria</taxon>
        <taxon>Tetraodontiformes</taxon>
        <taxon>Tetradontoidea</taxon>
        <taxon>Tetraodontidae</taxon>
        <taxon>Takifugu</taxon>
    </lineage>
</organism>
<dbReference type="GO" id="GO:0008270">
    <property type="term" value="F:zinc ion binding"/>
    <property type="evidence" value="ECO:0007669"/>
    <property type="project" value="UniProtKB-KW"/>
</dbReference>
<evidence type="ECO:0000256" key="4">
    <source>
        <dbReference type="SAM" id="Phobius"/>
    </source>
</evidence>
<keyword evidence="4" id="KW-0472">Membrane</keyword>
<keyword evidence="3" id="KW-0862">Zinc</keyword>
<dbReference type="PROSITE" id="PS51292">
    <property type="entry name" value="ZF_RING_CH"/>
    <property type="match status" value="1"/>
</dbReference>
<keyword evidence="4" id="KW-1133">Transmembrane helix</keyword>
<evidence type="ECO:0000313" key="6">
    <source>
        <dbReference type="EMBL" id="TNM87710.1"/>
    </source>
</evidence>
<dbReference type="SMART" id="SM00744">
    <property type="entry name" value="RINGv"/>
    <property type="match status" value="1"/>
</dbReference>
<name>A0A4Z2B9M5_9TELE</name>
<feature type="transmembrane region" description="Helical" evidence="4">
    <location>
        <begin position="94"/>
        <end position="118"/>
    </location>
</feature>
<evidence type="ECO:0000313" key="7">
    <source>
        <dbReference type="Proteomes" id="UP000516260"/>
    </source>
</evidence>
<keyword evidence="4" id="KW-0812">Transmembrane</keyword>
<feature type="domain" description="RING-CH-type" evidence="5">
    <location>
        <begin position="15"/>
        <end position="79"/>
    </location>
</feature>
<dbReference type="InterPro" id="IPR011016">
    <property type="entry name" value="Znf_RING-CH"/>
</dbReference>
<evidence type="ECO:0000256" key="3">
    <source>
        <dbReference type="ARBA" id="ARBA00022833"/>
    </source>
</evidence>
<evidence type="ECO:0000256" key="1">
    <source>
        <dbReference type="ARBA" id="ARBA00022723"/>
    </source>
</evidence>
<comment type="caution">
    <text evidence="6">The sequence shown here is derived from an EMBL/GenBank/DDBJ whole genome shotgun (WGS) entry which is preliminary data.</text>
</comment>
<reference evidence="6 7" key="1">
    <citation type="submission" date="2019-04" db="EMBL/GenBank/DDBJ databases">
        <title>The sequence and de novo assembly of Takifugu bimaculatus genome using PacBio and Hi-C technologies.</title>
        <authorList>
            <person name="Xu P."/>
            <person name="Liu B."/>
            <person name="Zhou Z."/>
        </authorList>
    </citation>
    <scope>NUCLEOTIDE SEQUENCE [LARGE SCALE GENOMIC DNA]</scope>
    <source>
        <strain evidence="6">TB-2018</strain>
        <tissue evidence="6">Muscle</tissue>
    </source>
</reference>